<dbReference type="HOGENOM" id="CLU_012509_0_0_1"/>
<dbReference type="VEuPathDB" id="FungiDB:CD36_09810"/>
<dbReference type="AlphaFoldDB" id="B9W955"/>
<evidence type="ECO:0000256" key="1">
    <source>
        <dbReference type="SAM" id="MobiDB-lite"/>
    </source>
</evidence>
<organism evidence="4 5">
    <name type="scientific">Candida dubliniensis (strain CD36 / ATCC MYA-646 / CBS 7987 / NCPF 3949 / NRRL Y-17841)</name>
    <name type="common">Yeast</name>
    <dbReference type="NCBI Taxonomy" id="573826"/>
    <lineage>
        <taxon>Eukaryota</taxon>
        <taxon>Fungi</taxon>
        <taxon>Dikarya</taxon>
        <taxon>Ascomycota</taxon>
        <taxon>Saccharomycotina</taxon>
        <taxon>Pichiomycetes</taxon>
        <taxon>Debaryomycetaceae</taxon>
        <taxon>Candida/Lodderomyces clade</taxon>
        <taxon>Candida</taxon>
    </lineage>
</organism>
<keyword evidence="5" id="KW-1185">Reference proteome</keyword>
<dbReference type="GeneID" id="8045172"/>
<dbReference type="eggNOG" id="ENOG502QS9U">
    <property type="taxonomic scope" value="Eukaryota"/>
</dbReference>
<gene>
    <name evidence="3" type="ordered locus">Cd36_09810</name>
    <name evidence="4" type="ORF">CD36_09810</name>
</gene>
<evidence type="ECO:0000313" key="4">
    <source>
        <dbReference type="EMBL" id="CAX45297.1"/>
    </source>
</evidence>
<protein>
    <recommendedName>
        <fullName evidence="2">LDB19 N-terminal domain-containing protein</fullName>
    </recommendedName>
</protein>
<dbReference type="CGD" id="CAL0000160241">
    <property type="gene designation" value="Cd36_09810"/>
</dbReference>
<feature type="compositionally biased region" description="Polar residues" evidence="1">
    <location>
        <begin position="388"/>
        <end position="397"/>
    </location>
</feature>
<dbReference type="GO" id="GO:0031625">
    <property type="term" value="F:ubiquitin protein ligase binding"/>
    <property type="evidence" value="ECO:0007669"/>
    <property type="project" value="TreeGrafter"/>
</dbReference>
<reference evidence="4 5" key="1">
    <citation type="journal article" date="2009" name="Genome Res.">
        <title>Comparative genomics of the fungal pathogens Candida dubliniensis and Candida albicans.</title>
        <authorList>
            <person name="Jackson A.P."/>
            <person name="Gamble J.A."/>
            <person name="Yeomans T."/>
            <person name="Moran G.P."/>
            <person name="Saunders D."/>
            <person name="Harris D."/>
            <person name="Aslett M."/>
            <person name="Barrell J.F."/>
            <person name="Butler G."/>
            <person name="Citiulo F."/>
            <person name="Coleman D.C."/>
            <person name="de Groot P.W.J."/>
            <person name="Goodwin T.J."/>
            <person name="Quail M.A."/>
            <person name="McQuillan J."/>
            <person name="Munro C.A."/>
            <person name="Pain A."/>
            <person name="Poulter R.T."/>
            <person name="Rajandream M.A."/>
            <person name="Renauld H."/>
            <person name="Spiering M.J."/>
            <person name="Tivey A."/>
            <person name="Gow N.A.R."/>
            <person name="Barrell B."/>
            <person name="Sullivan D.J."/>
            <person name="Berriman M."/>
        </authorList>
    </citation>
    <scope>NUCLEOTIDE SEQUENCE [LARGE SCALE GENOMIC DNA]</scope>
    <source>
        <strain evidence="5">CD36 / ATCC MYA-646 / CBS 7987 / NCPF 3949 / NRRL Y-17841</strain>
    </source>
</reference>
<dbReference type="PANTHER" id="PTHR11188">
    <property type="entry name" value="ARRESTIN DOMAIN CONTAINING PROTEIN"/>
    <property type="match status" value="1"/>
</dbReference>
<feature type="compositionally biased region" description="Polar residues" evidence="1">
    <location>
        <begin position="519"/>
        <end position="535"/>
    </location>
</feature>
<dbReference type="Gene3D" id="2.60.40.640">
    <property type="match status" value="1"/>
</dbReference>
<evidence type="ECO:0000313" key="3">
    <source>
        <dbReference type="CGD" id="CAL0000160241"/>
    </source>
</evidence>
<dbReference type="InterPro" id="IPR024391">
    <property type="entry name" value="LDB19_N"/>
</dbReference>
<feature type="region of interest" description="Disordered" evidence="1">
    <location>
        <begin position="373"/>
        <end position="401"/>
    </location>
</feature>
<dbReference type="EMBL" id="FM992688">
    <property type="protein sequence ID" value="CAX45297.1"/>
    <property type="molecule type" value="Genomic_DNA"/>
</dbReference>
<dbReference type="GO" id="GO:0005829">
    <property type="term" value="C:cytosol"/>
    <property type="evidence" value="ECO:0007669"/>
    <property type="project" value="TreeGrafter"/>
</dbReference>
<dbReference type="InterPro" id="IPR014752">
    <property type="entry name" value="Arrestin-like_C"/>
</dbReference>
<dbReference type="Pfam" id="PF13002">
    <property type="entry name" value="LDB19"/>
    <property type="match status" value="1"/>
</dbReference>
<evidence type="ECO:0000313" key="5">
    <source>
        <dbReference type="Proteomes" id="UP000002605"/>
    </source>
</evidence>
<dbReference type="Proteomes" id="UP000002605">
    <property type="component" value="Chromosome 1"/>
</dbReference>
<evidence type="ECO:0000259" key="2">
    <source>
        <dbReference type="Pfam" id="PF13002"/>
    </source>
</evidence>
<name>B9W955_CANDC</name>
<proteinExistence type="predicted"/>
<dbReference type="PANTHER" id="PTHR11188:SF76">
    <property type="entry name" value="PROTEIN LDB19"/>
    <property type="match status" value="1"/>
</dbReference>
<dbReference type="GO" id="GO:0005886">
    <property type="term" value="C:plasma membrane"/>
    <property type="evidence" value="ECO:0007669"/>
    <property type="project" value="TreeGrafter"/>
</dbReference>
<dbReference type="RefSeq" id="XP_002417624.1">
    <property type="nucleotide sequence ID" value="XM_002417579.1"/>
</dbReference>
<dbReference type="GO" id="GO:0070086">
    <property type="term" value="P:ubiquitin-dependent endocytosis"/>
    <property type="evidence" value="ECO:0007669"/>
    <property type="project" value="TreeGrafter"/>
</dbReference>
<feature type="region of interest" description="Disordered" evidence="1">
    <location>
        <begin position="504"/>
        <end position="542"/>
    </location>
</feature>
<feature type="compositionally biased region" description="Low complexity" evidence="1">
    <location>
        <begin position="590"/>
        <end position="601"/>
    </location>
</feature>
<accession>B9W955</accession>
<feature type="compositionally biased region" description="Low complexity" evidence="1">
    <location>
        <begin position="31"/>
        <end position="55"/>
    </location>
</feature>
<feature type="domain" description="LDB19 N-terminal" evidence="2">
    <location>
        <begin position="99"/>
        <end position="282"/>
    </location>
</feature>
<dbReference type="OrthoDB" id="3832628at2759"/>
<dbReference type="GO" id="GO:0030674">
    <property type="term" value="F:protein-macromolecule adaptor activity"/>
    <property type="evidence" value="ECO:0007669"/>
    <property type="project" value="TreeGrafter"/>
</dbReference>
<feature type="region of interest" description="Disordered" evidence="1">
    <location>
        <begin position="12"/>
        <end position="55"/>
    </location>
</feature>
<feature type="region of interest" description="Disordered" evidence="1">
    <location>
        <begin position="582"/>
        <end position="601"/>
    </location>
</feature>
<dbReference type="KEGG" id="cdu:CD36_09810"/>
<dbReference type="InterPro" id="IPR050357">
    <property type="entry name" value="Arrestin_domain-protein"/>
</dbReference>
<sequence>MSLLARVLQISSEKHSSKKSSAASTPITPVSSRASQTSKSSSSPPPQSVQQSSHSAYTLSINIESPPIVLYGTPGECTGSIISGILKLTNEDTIELENVTLSLVQTMKYTKPFILPNSASVSSCKKCNTRVIDLARWDILTAATSFPPGEHAYPFSHLLPGSLPPTSKLGSLHSQSFIKYELVAVATDINGKVKKLVIPVNIARSIIRGPDRNSVRIFPPTEVTTNAVLPNVIYPKAAFPIELKIDNIVSNSQQRRWRMRKLSWRIEENTKVRAYTCDKHIPKLQVVEKAYSKSSKSNMPATTGTKTSSMHHSTVLTNISLMTSPSNLESQPQDLHDGIPESEPLNDAEHDIEETIRSGPSRAHENFIEDFINPNQRNNTTHEPDLSAQPSIQTPQPKDTEKHLYLEETRTVSYGDIKSGWKSDFSGRGKIELVANINTTNCSTGMINHINTLSTEDAPIVMDTKKGANFACDIDDPTLGVFVNHTMIVEVVIAEELVHNLERKRAGSGTSKDLAPVQSRASVVSNDGGKSSSGGPVQMGVPTGSARVLRMQFKLPVTERSGLGIAWDDEVPPTYEDVSTLSPPTYNDHTSSPSTITPVVSASERPTPNILYGRGETPVMGNFGSDLSQVNSIDAMVDNIQEFSL</sequence>